<evidence type="ECO:0000313" key="2">
    <source>
        <dbReference type="Proteomes" id="UP000254938"/>
    </source>
</evidence>
<proteinExistence type="predicted"/>
<organism evidence="1 2">
    <name type="scientific">Klebsiella pneumoniae</name>
    <dbReference type="NCBI Taxonomy" id="573"/>
    <lineage>
        <taxon>Bacteria</taxon>
        <taxon>Pseudomonadati</taxon>
        <taxon>Pseudomonadota</taxon>
        <taxon>Gammaproteobacteria</taxon>
        <taxon>Enterobacterales</taxon>
        <taxon>Enterobacteriaceae</taxon>
        <taxon>Klebsiella/Raoultella group</taxon>
        <taxon>Klebsiella</taxon>
        <taxon>Klebsiella pneumoniae complex</taxon>
    </lineage>
</organism>
<protein>
    <submittedName>
        <fullName evidence="1">Oxidoreductase</fullName>
    </submittedName>
</protein>
<evidence type="ECO:0000313" key="1">
    <source>
        <dbReference type="EMBL" id="STS79843.1"/>
    </source>
</evidence>
<dbReference type="Proteomes" id="UP000254938">
    <property type="component" value="Unassembled WGS sequence"/>
</dbReference>
<sequence>MPGRVSVDRAVAAIRHGLAKGKNHIAFPTGFSLALRLLASLPSGIQRLLLRRMVRS</sequence>
<dbReference type="EMBL" id="UGKQ01000007">
    <property type="protein sequence ID" value="STS79843.1"/>
    <property type="molecule type" value="Genomic_DNA"/>
</dbReference>
<reference evidence="1 2" key="1">
    <citation type="submission" date="2018-06" db="EMBL/GenBank/DDBJ databases">
        <authorList>
            <consortium name="Pathogen Informatics"/>
            <person name="Doyle S."/>
        </authorList>
    </citation>
    <scope>NUCLEOTIDE SEQUENCE [LARGE SCALE GENOMIC DNA]</scope>
    <source>
        <strain evidence="1 2">NCTC9140</strain>
    </source>
</reference>
<accession>A0A377TJJ1</accession>
<gene>
    <name evidence="1" type="ORF">NCTC9140_01532</name>
</gene>
<name>A0A377TJJ1_KLEPN</name>
<dbReference type="AlphaFoldDB" id="A0A377TJJ1"/>